<dbReference type="EMBL" id="PXYV01000015">
    <property type="protein sequence ID" value="PSR22533.1"/>
    <property type="molecule type" value="Genomic_DNA"/>
</dbReference>
<protein>
    <submittedName>
        <fullName evidence="1">Uncharacterized protein</fullName>
    </submittedName>
</protein>
<proteinExistence type="predicted"/>
<sequence>MEDDIVLQESLGGIHGVKEFEQHFSPELQTLAKSIDRLGRLRRLGAQVNLMNLVELRKQLDETSRLSQEIDALSQRLYERLKQFVLAVSERDQVEWLSRFKEAFHAGYPPVEGEFPTFQIFPVVVRVDFEHEAVAVNNRTVRTMHPAAVATAVEKEWDRLNRERFNAASFAKALLRAYDLVIAEQQLSSGGKSRGAAVLLRSLYQVLTLKGGVSSYSLNQFGFDLYRLRRSEYTIIDGRRLVFGTTRNRGGIVITLPGGQSETLASLEVVDVTKGSSL</sequence>
<comment type="caution">
    <text evidence="1">The sequence shown here is derived from an EMBL/GenBank/DDBJ whole genome shotgun (WGS) entry which is preliminary data.</text>
</comment>
<name>A0A2T2WJX2_9FIRM</name>
<dbReference type="AlphaFoldDB" id="A0A2T2WJX2"/>
<evidence type="ECO:0000313" key="1">
    <source>
        <dbReference type="EMBL" id="PSR22533.1"/>
    </source>
</evidence>
<gene>
    <name evidence="1" type="ORF">C7B45_06285</name>
</gene>
<organism evidence="1 2">
    <name type="scientific">Sulfobacillus acidophilus</name>
    <dbReference type="NCBI Taxonomy" id="53633"/>
    <lineage>
        <taxon>Bacteria</taxon>
        <taxon>Bacillati</taxon>
        <taxon>Bacillota</taxon>
        <taxon>Clostridia</taxon>
        <taxon>Eubacteriales</taxon>
        <taxon>Clostridiales Family XVII. Incertae Sedis</taxon>
        <taxon>Sulfobacillus</taxon>
    </lineage>
</organism>
<evidence type="ECO:0000313" key="2">
    <source>
        <dbReference type="Proteomes" id="UP000241848"/>
    </source>
</evidence>
<accession>A0A2T2WJX2</accession>
<reference evidence="1 2" key="1">
    <citation type="journal article" date="2014" name="BMC Genomics">
        <title>Comparison of environmental and isolate Sulfobacillus genomes reveals diverse carbon, sulfur, nitrogen, and hydrogen metabolisms.</title>
        <authorList>
            <person name="Justice N.B."/>
            <person name="Norman A."/>
            <person name="Brown C.T."/>
            <person name="Singh A."/>
            <person name="Thomas B.C."/>
            <person name="Banfield J.F."/>
        </authorList>
    </citation>
    <scope>NUCLEOTIDE SEQUENCE [LARGE SCALE GENOMIC DNA]</scope>
    <source>
        <strain evidence="1">AMDSBA3</strain>
    </source>
</reference>
<dbReference type="Proteomes" id="UP000241848">
    <property type="component" value="Unassembled WGS sequence"/>
</dbReference>